<comment type="caution">
    <text evidence="3">The sequence shown here is derived from an EMBL/GenBank/DDBJ whole genome shotgun (WGS) entry which is preliminary data.</text>
</comment>
<keyword evidence="4" id="KW-1185">Reference proteome</keyword>
<gene>
    <name evidence="3" type="ORF">LMG32289_04454</name>
</gene>
<dbReference type="SUPFAM" id="SSF53850">
    <property type="entry name" value="Periplasmic binding protein-like II"/>
    <property type="match status" value="1"/>
</dbReference>
<evidence type="ECO:0000313" key="3">
    <source>
        <dbReference type="EMBL" id="CAG9179949.1"/>
    </source>
</evidence>
<comment type="similarity">
    <text evidence="1">Belongs to the UPF0065 (bug) family.</text>
</comment>
<dbReference type="Proteomes" id="UP000706525">
    <property type="component" value="Unassembled WGS sequence"/>
</dbReference>
<organism evidence="3 4">
    <name type="scientific">Cupriavidus pampae</name>
    <dbReference type="NCBI Taxonomy" id="659251"/>
    <lineage>
        <taxon>Bacteria</taxon>
        <taxon>Pseudomonadati</taxon>
        <taxon>Pseudomonadota</taxon>
        <taxon>Betaproteobacteria</taxon>
        <taxon>Burkholderiales</taxon>
        <taxon>Burkholderiaceae</taxon>
        <taxon>Cupriavidus</taxon>
    </lineage>
</organism>
<dbReference type="InterPro" id="IPR005064">
    <property type="entry name" value="BUG"/>
</dbReference>
<dbReference type="PANTHER" id="PTHR42928">
    <property type="entry name" value="TRICARBOXYLATE-BINDING PROTEIN"/>
    <property type="match status" value="1"/>
</dbReference>
<evidence type="ECO:0000256" key="2">
    <source>
        <dbReference type="SAM" id="SignalP"/>
    </source>
</evidence>
<dbReference type="PIRSF" id="PIRSF017082">
    <property type="entry name" value="YflP"/>
    <property type="match status" value="1"/>
</dbReference>
<dbReference type="RefSeq" id="WP_223992187.1">
    <property type="nucleotide sequence ID" value="NZ_CAJZAG010000009.1"/>
</dbReference>
<feature type="chain" id="PRO_5045549949" description="Tripartite tricarboxylate transporter substrate binding protein" evidence="2">
    <location>
        <begin position="25"/>
        <end position="324"/>
    </location>
</feature>
<dbReference type="Gene3D" id="3.40.190.150">
    <property type="entry name" value="Bordetella uptake gene, domain 1"/>
    <property type="match status" value="1"/>
</dbReference>
<reference evidence="3 4" key="1">
    <citation type="submission" date="2021-08" db="EMBL/GenBank/DDBJ databases">
        <authorList>
            <person name="Peeters C."/>
        </authorList>
    </citation>
    <scope>NUCLEOTIDE SEQUENCE [LARGE SCALE GENOMIC DNA]</scope>
    <source>
        <strain evidence="3 4">LMG 32289</strain>
    </source>
</reference>
<evidence type="ECO:0000256" key="1">
    <source>
        <dbReference type="ARBA" id="ARBA00006987"/>
    </source>
</evidence>
<evidence type="ECO:0008006" key="5">
    <source>
        <dbReference type="Google" id="ProtNLM"/>
    </source>
</evidence>
<sequence>MKNALMPALLAGAMLVNFAPGVAAQEWQPTKPIRMVIPSTPGGGTDFIGRTLSVRLSEVTGWRVVPENRPGAAGTLGLAEAARAQPDGYELVIGQTANVALAPWLMKLTFDPVKDLTPIAFAVEAPMVLLVNASSPYKTWGELAAAAKASGKPVSFATSGTGSVAHVAGVMLQNTAGIKLQHVPYKGSSPAIADLMGGHVDLAGTSVASAISLVQSGKVRALAVTSQKRSQVLPNVPALAELGYPNFHQVEWYGVFAPPNMPPAIAERLNKEINKVLQEPEVRNSIVVQGQEPRTETRAAFGALVRNDSTKAKEIVSQAGIKLE</sequence>
<name>A0ABN7Z1W1_9BURK</name>
<accession>A0ABN7Z1W1</accession>
<dbReference type="EMBL" id="CAJZAG010000009">
    <property type="protein sequence ID" value="CAG9179949.1"/>
    <property type="molecule type" value="Genomic_DNA"/>
</dbReference>
<dbReference type="PANTHER" id="PTHR42928:SF5">
    <property type="entry name" value="BLR1237 PROTEIN"/>
    <property type="match status" value="1"/>
</dbReference>
<dbReference type="InterPro" id="IPR042100">
    <property type="entry name" value="Bug_dom1"/>
</dbReference>
<dbReference type="Pfam" id="PF03401">
    <property type="entry name" value="TctC"/>
    <property type="match status" value="1"/>
</dbReference>
<evidence type="ECO:0000313" key="4">
    <source>
        <dbReference type="Proteomes" id="UP000706525"/>
    </source>
</evidence>
<proteinExistence type="inferred from homology"/>
<feature type="signal peptide" evidence="2">
    <location>
        <begin position="1"/>
        <end position="24"/>
    </location>
</feature>
<keyword evidence="2" id="KW-0732">Signal</keyword>
<dbReference type="CDD" id="cd07012">
    <property type="entry name" value="PBP2_Bug_TTT"/>
    <property type="match status" value="1"/>
</dbReference>
<protein>
    <recommendedName>
        <fullName evidence="5">Tripartite tricarboxylate transporter substrate binding protein</fullName>
    </recommendedName>
</protein>
<dbReference type="Gene3D" id="3.40.190.10">
    <property type="entry name" value="Periplasmic binding protein-like II"/>
    <property type="match status" value="1"/>
</dbReference>